<keyword evidence="6 7" id="KW-0030">Aminoacyl-tRNA synthetase</keyword>
<dbReference type="GO" id="GO:0005524">
    <property type="term" value="F:ATP binding"/>
    <property type="evidence" value="ECO:0007669"/>
    <property type="project" value="UniProtKB-UniRule"/>
</dbReference>
<gene>
    <name evidence="7 9" type="primary">asnS</name>
    <name evidence="9" type="ORF">VUQ08_01910</name>
</gene>
<dbReference type="GO" id="GO:0004816">
    <property type="term" value="F:asparagine-tRNA ligase activity"/>
    <property type="evidence" value="ECO:0007669"/>
    <property type="project" value="UniProtKB-UniRule"/>
</dbReference>
<dbReference type="EMBL" id="CP142433">
    <property type="protein sequence ID" value="XBC46392.1"/>
    <property type="molecule type" value="Genomic_DNA"/>
</dbReference>
<evidence type="ECO:0000313" key="9">
    <source>
        <dbReference type="EMBL" id="XBC46392.1"/>
    </source>
</evidence>
<dbReference type="HAMAP" id="MF_00534">
    <property type="entry name" value="Asn_tRNA_synth"/>
    <property type="match status" value="1"/>
</dbReference>
<dbReference type="CDD" id="cd04323">
    <property type="entry name" value="AsnRS_cyto_like_N"/>
    <property type="match status" value="1"/>
</dbReference>
<dbReference type="Pfam" id="PF01336">
    <property type="entry name" value="tRNA_anti-codon"/>
    <property type="match status" value="1"/>
</dbReference>
<dbReference type="NCBIfam" id="TIGR00457">
    <property type="entry name" value="asnS"/>
    <property type="match status" value="1"/>
</dbReference>
<name>A0AB74TII4_9LACT</name>
<dbReference type="CDD" id="cd00776">
    <property type="entry name" value="AsxRS_core"/>
    <property type="match status" value="1"/>
</dbReference>
<dbReference type="GO" id="GO:0016740">
    <property type="term" value="F:transferase activity"/>
    <property type="evidence" value="ECO:0007669"/>
    <property type="project" value="UniProtKB-ARBA"/>
</dbReference>
<comment type="subunit">
    <text evidence="7">Homodimer.</text>
</comment>
<dbReference type="Gene3D" id="3.30.930.10">
    <property type="entry name" value="Bira Bifunctional Protein, Domain 2"/>
    <property type="match status" value="1"/>
</dbReference>
<dbReference type="InterPro" id="IPR045864">
    <property type="entry name" value="aa-tRNA-synth_II/BPL/LPL"/>
</dbReference>
<dbReference type="InterPro" id="IPR004365">
    <property type="entry name" value="NA-bd_OB_tRNA"/>
</dbReference>
<evidence type="ECO:0000256" key="2">
    <source>
        <dbReference type="ARBA" id="ARBA00022598"/>
    </source>
</evidence>
<keyword evidence="2 7" id="KW-0436">Ligase</keyword>
<dbReference type="SUPFAM" id="SSF55681">
    <property type="entry name" value="Class II aaRS and biotin synthetases"/>
    <property type="match status" value="1"/>
</dbReference>
<evidence type="ECO:0000256" key="4">
    <source>
        <dbReference type="ARBA" id="ARBA00022840"/>
    </source>
</evidence>
<keyword evidence="5 7" id="KW-0648">Protein biosynthesis</keyword>
<evidence type="ECO:0000256" key="6">
    <source>
        <dbReference type="ARBA" id="ARBA00023146"/>
    </source>
</evidence>
<dbReference type="PANTHER" id="PTHR22594:SF34">
    <property type="entry name" value="ASPARAGINE--TRNA LIGASE, MITOCHONDRIAL-RELATED"/>
    <property type="match status" value="1"/>
</dbReference>
<protein>
    <recommendedName>
        <fullName evidence="7">Asparagine--tRNA ligase</fullName>
        <ecNumber evidence="7">6.1.1.22</ecNumber>
    </recommendedName>
    <alternativeName>
        <fullName evidence="7">Asparaginyl-tRNA synthetase</fullName>
        <shortName evidence="7">AsnRS</shortName>
    </alternativeName>
</protein>
<dbReference type="Pfam" id="PF00152">
    <property type="entry name" value="tRNA-synt_2"/>
    <property type="match status" value="1"/>
</dbReference>
<dbReference type="GO" id="GO:0006421">
    <property type="term" value="P:asparaginyl-tRNA aminoacylation"/>
    <property type="evidence" value="ECO:0007669"/>
    <property type="project" value="UniProtKB-UniRule"/>
</dbReference>
<dbReference type="Gene3D" id="2.40.50.140">
    <property type="entry name" value="Nucleic acid-binding proteins"/>
    <property type="match status" value="1"/>
</dbReference>
<accession>A0AB74TII4</accession>
<dbReference type="InterPro" id="IPR012340">
    <property type="entry name" value="NA-bd_OB-fold"/>
</dbReference>
<dbReference type="PRINTS" id="PR01042">
    <property type="entry name" value="TRNASYNTHASP"/>
</dbReference>
<organism evidence="9">
    <name type="scientific">Dolosigranulum savutiense</name>
    <dbReference type="NCBI Taxonomy" id="3110288"/>
    <lineage>
        <taxon>Bacteria</taxon>
        <taxon>Bacillati</taxon>
        <taxon>Bacillota</taxon>
        <taxon>Bacilli</taxon>
        <taxon>Lactobacillales</taxon>
        <taxon>Carnobacteriaceae</taxon>
        <taxon>Dolosigranulum</taxon>
    </lineage>
</organism>
<comment type="catalytic activity">
    <reaction evidence="7">
        <text>tRNA(Asn) + L-asparagine + ATP = L-asparaginyl-tRNA(Asn) + AMP + diphosphate + H(+)</text>
        <dbReference type="Rhea" id="RHEA:11180"/>
        <dbReference type="Rhea" id="RHEA-COMP:9659"/>
        <dbReference type="Rhea" id="RHEA-COMP:9674"/>
        <dbReference type="ChEBI" id="CHEBI:15378"/>
        <dbReference type="ChEBI" id="CHEBI:30616"/>
        <dbReference type="ChEBI" id="CHEBI:33019"/>
        <dbReference type="ChEBI" id="CHEBI:58048"/>
        <dbReference type="ChEBI" id="CHEBI:78442"/>
        <dbReference type="ChEBI" id="CHEBI:78515"/>
        <dbReference type="ChEBI" id="CHEBI:456215"/>
        <dbReference type="EC" id="6.1.1.22"/>
    </reaction>
</comment>
<evidence type="ECO:0000256" key="1">
    <source>
        <dbReference type="ARBA" id="ARBA00008226"/>
    </source>
</evidence>
<evidence type="ECO:0000256" key="5">
    <source>
        <dbReference type="ARBA" id="ARBA00022917"/>
    </source>
</evidence>
<dbReference type="PROSITE" id="PS50862">
    <property type="entry name" value="AA_TRNA_LIGASE_II"/>
    <property type="match status" value="1"/>
</dbReference>
<comment type="similarity">
    <text evidence="1 7">Belongs to the class-II aminoacyl-tRNA synthetase family.</text>
</comment>
<evidence type="ECO:0000256" key="7">
    <source>
        <dbReference type="HAMAP-Rule" id="MF_00534"/>
    </source>
</evidence>
<dbReference type="GO" id="GO:0003676">
    <property type="term" value="F:nucleic acid binding"/>
    <property type="evidence" value="ECO:0007669"/>
    <property type="project" value="InterPro"/>
</dbReference>
<dbReference type="InterPro" id="IPR002312">
    <property type="entry name" value="Asp/Asn-tRNA-synth_IIb"/>
</dbReference>
<dbReference type="InterPro" id="IPR004522">
    <property type="entry name" value="Asn-tRNA-ligase"/>
</dbReference>
<dbReference type="RefSeq" id="WP_347300685.1">
    <property type="nucleotide sequence ID" value="NZ_CP142433.1"/>
</dbReference>
<feature type="domain" description="Aminoacyl-transfer RNA synthetases class-II family profile" evidence="8">
    <location>
        <begin position="133"/>
        <end position="431"/>
    </location>
</feature>
<evidence type="ECO:0000256" key="3">
    <source>
        <dbReference type="ARBA" id="ARBA00022741"/>
    </source>
</evidence>
<dbReference type="GO" id="GO:0005737">
    <property type="term" value="C:cytoplasm"/>
    <property type="evidence" value="ECO:0007669"/>
    <property type="project" value="UniProtKB-SubCell"/>
</dbReference>
<dbReference type="EC" id="6.1.1.22" evidence="7"/>
<dbReference type="AlphaFoldDB" id="A0AB74TII4"/>
<dbReference type="GO" id="GO:0140096">
    <property type="term" value="F:catalytic activity, acting on a protein"/>
    <property type="evidence" value="ECO:0007669"/>
    <property type="project" value="UniProtKB-ARBA"/>
</dbReference>
<comment type="subcellular location">
    <subcellularLocation>
        <location evidence="7">Cytoplasm</location>
    </subcellularLocation>
</comment>
<dbReference type="InterPro" id="IPR006195">
    <property type="entry name" value="aa-tRNA-synth_II"/>
</dbReference>
<reference evidence="9" key="1">
    <citation type="submission" date="2023-12" db="EMBL/GenBank/DDBJ databases">
        <title>Dolosigranulum savutii sp. nov. isolated from human upper respiratory samples collected in Botswana.</title>
        <authorList>
            <person name="Kelly M.S."/>
        </authorList>
    </citation>
    <scope>NUCLEOTIDE SEQUENCE</scope>
    <source>
        <strain evidence="9">MSK433</strain>
    </source>
</reference>
<proteinExistence type="inferred from homology"/>
<evidence type="ECO:0000259" key="8">
    <source>
        <dbReference type="PROSITE" id="PS50862"/>
    </source>
</evidence>
<keyword evidence="3 7" id="KW-0547">Nucleotide-binding</keyword>
<dbReference type="SUPFAM" id="SSF50249">
    <property type="entry name" value="Nucleic acid-binding proteins"/>
    <property type="match status" value="1"/>
</dbReference>
<sequence>MKNIRIINAADYVGEKVKIGAWVANKRSSGKIAFLSLRDGSAFFQAVIVKSKVSEELFDLATSLNQETAIWVTGEISEDARSKFGYEIQVEDIEVVGQSDDYPITPKDHGTDFLMDHRHLWLRSSKQHAIMLIRNEIIRATHEFYQREGFIQMDSPILVGNAGENTTDLFHTEYFDEDAYLAQTGQLYGEAGAMALGKVYTFGPTFRAEKSKTRRHLIEFWMIEPEMAFVEHEESLNIQERYVAHLVQSVLDNCDYALDVLDRDKEQLKKYTQLPYPRVSYDEAIEILQNNEFDVEWGVDFGSPEETFLAEQYETPIFITNYPKAIKAFYMKQHPEREDVVICADMIAPEGYGEIIGGSQREDDYEKLLEGIENFGLGTEEYEWYLDLRRYGSVPHSGFGLGLERTVTWIAGTEHIREAIPFPRLLNRIYP</sequence>
<keyword evidence="4 7" id="KW-0067">ATP-binding</keyword>
<dbReference type="NCBIfam" id="NF003037">
    <property type="entry name" value="PRK03932.1"/>
    <property type="match status" value="1"/>
</dbReference>
<dbReference type="InterPro" id="IPR004364">
    <property type="entry name" value="Aa-tRNA-synt_II"/>
</dbReference>
<dbReference type="PANTHER" id="PTHR22594">
    <property type="entry name" value="ASPARTYL/LYSYL-TRNA SYNTHETASE"/>
    <property type="match status" value="1"/>
</dbReference>
<keyword evidence="7" id="KW-0963">Cytoplasm</keyword>